<reference evidence="1" key="1">
    <citation type="submission" date="2024-03" db="EMBL/GenBank/DDBJ databases">
        <title>Eukaryotic viruses encode the ribosomal protein eL40.</title>
        <authorList>
            <person name="Thomy J."/>
            <person name="Schvarcz C.R."/>
            <person name="McBeain K.A."/>
            <person name="Edwards K.F."/>
            <person name="Steward G.F."/>
        </authorList>
    </citation>
    <scope>NUCLEOTIDE SEQUENCE</scope>
    <source>
        <strain evidence="1">FloV-SA2</strain>
    </source>
</reference>
<protein>
    <submittedName>
        <fullName evidence="1">Uncharacterized protein</fullName>
    </submittedName>
</protein>
<proteinExistence type="predicted"/>
<organism evidence="1">
    <name type="scientific">Florenciella sp. virus SA2</name>
    <dbReference type="NCBI Taxonomy" id="3240092"/>
    <lineage>
        <taxon>Viruses</taxon>
    </lineage>
</organism>
<dbReference type="EMBL" id="PP542043">
    <property type="protein sequence ID" value="XDO02220.1"/>
    <property type="molecule type" value="Genomic_DNA"/>
</dbReference>
<evidence type="ECO:0000313" key="1">
    <source>
        <dbReference type="EMBL" id="XDO02220.1"/>
    </source>
</evidence>
<gene>
    <name evidence="1" type="ORF">FloV-SA2_00402</name>
</gene>
<sequence length="111" mass="13128">MVPFITIIERAEREKLNERKEKDLKSKSNINKEEIKMNKKNDVSPSLIVKDDKMSHKDKYENLVCLSNLEDIVVLPEKDKKQNFKSNMSLPPISKAKPQDFFDKYHDFFEP</sequence>
<name>A0AB39JC20_9VIRU</name>
<accession>A0AB39JC20</accession>